<dbReference type="EMBL" id="VFLP01000009">
    <property type="protein sequence ID" value="TRX96712.1"/>
    <property type="molecule type" value="Genomic_DNA"/>
</dbReference>
<sequence>MHRTDRKRKTDSLLNAGGVIVYKMEMKGYSYAAKRIWYGIVFVVVAKVAASPKLLAGLLKVEKGLETGAAERDRRQQGKAGVSEQTTYLDSWHHLPSKC</sequence>
<comment type="caution">
    <text evidence="2">The sequence shown here is derived from an EMBL/GenBank/DDBJ whole genome shotgun (WGS) entry which is preliminary data.</text>
</comment>
<keyword evidence="1" id="KW-0812">Transmembrane</keyword>
<organism evidence="2 3">
    <name type="scientific">Xylaria flabelliformis</name>
    <dbReference type="NCBI Taxonomy" id="2512241"/>
    <lineage>
        <taxon>Eukaryota</taxon>
        <taxon>Fungi</taxon>
        <taxon>Dikarya</taxon>
        <taxon>Ascomycota</taxon>
        <taxon>Pezizomycotina</taxon>
        <taxon>Sordariomycetes</taxon>
        <taxon>Xylariomycetidae</taxon>
        <taxon>Xylariales</taxon>
        <taxon>Xylariaceae</taxon>
        <taxon>Xylaria</taxon>
    </lineage>
</organism>
<keyword evidence="3" id="KW-1185">Reference proteome</keyword>
<evidence type="ECO:0000313" key="3">
    <source>
        <dbReference type="Proteomes" id="UP000319160"/>
    </source>
</evidence>
<protein>
    <submittedName>
        <fullName evidence="2">Uncharacterized protein</fullName>
    </submittedName>
</protein>
<accession>A0A553I961</accession>
<reference evidence="3" key="1">
    <citation type="submission" date="2019-06" db="EMBL/GenBank/DDBJ databases">
        <title>Draft genome sequence of the griseofulvin-producing fungus Xylaria cubensis strain G536.</title>
        <authorList>
            <person name="Mead M.E."/>
            <person name="Raja H.A."/>
            <person name="Steenwyk J.L."/>
            <person name="Knowles S.L."/>
            <person name="Oberlies N.H."/>
            <person name="Rokas A."/>
        </authorList>
    </citation>
    <scope>NUCLEOTIDE SEQUENCE [LARGE SCALE GENOMIC DNA]</scope>
    <source>
        <strain evidence="3">G536</strain>
    </source>
</reference>
<name>A0A553I961_9PEZI</name>
<evidence type="ECO:0000313" key="2">
    <source>
        <dbReference type="EMBL" id="TRX96712.1"/>
    </source>
</evidence>
<feature type="transmembrane region" description="Helical" evidence="1">
    <location>
        <begin position="36"/>
        <end position="55"/>
    </location>
</feature>
<gene>
    <name evidence="2" type="ORF">FHL15_002378</name>
</gene>
<keyword evidence="1" id="KW-0472">Membrane</keyword>
<evidence type="ECO:0000256" key="1">
    <source>
        <dbReference type="SAM" id="Phobius"/>
    </source>
</evidence>
<dbReference type="Proteomes" id="UP000319160">
    <property type="component" value="Unassembled WGS sequence"/>
</dbReference>
<keyword evidence="1" id="KW-1133">Transmembrane helix</keyword>
<proteinExistence type="predicted"/>
<dbReference type="AlphaFoldDB" id="A0A553I961"/>